<keyword evidence="2" id="KW-1185">Reference proteome</keyword>
<evidence type="ECO:0000313" key="2">
    <source>
        <dbReference type="Proteomes" id="UP001497472"/>
    </source>
</evidence>
<comment type="caution">
    <text evidence="1">The sequence shown here is derived from an EMBL/GenBank/DDBJ whole genome shotgun (WGS) entry which is preliminary data.</text>
</comment>
<dbReference type="AlphaFoldDB" id="A0AAV1JZM8"/>
<evidence type="ECO:0000313" key="1">
    <source>
        <dbReference type="EMBL" id="CAK1553864.1"/>
    </source>
</evidence>
<dbReference type="EMBL" id="CAVLEF010000248">
    <property type="protein sequence ID" value="CAK1553864.1"/>
    <property type="molecule type" value="Genomic_DNA"/>
</dbReference>
<name>A0AAV1JZM8_9NEOP</name>
<proteinExistence type="predicted"/>
<accession>A0AAV1JZM8</accession>
<reference evidence="1 2" key="1">
    <citation type="submission" date="2023-11" db="EMBL/GenBank/DDBJ databases">
        <authorList>
            <person name="Okamura Y."/>
        </authorList>
    </citation>
    <scope>NUCLEOTIDE SEQUENCE [LARGE SCALE GENOMIC DNA]</scope>
</reference>
<gene>
    <name evidence="1" type="ORF">LNINA_LOCUS12829</name>
</gene>
<sequence length="132" mass="14748">MYYFLYTKQTTIPGKIRYYLCPTSAREPDTLCPASNISGHKPEPGYRMSLRLFHGTIYLVTNAIESAVQSSVTPPCLRATDHKLGPVMDDFDGSMDPRDTTANAEVHLSFHTSAGIVESHLKTFKRELIVNP</sequence>
<dbReference type="Proteomes" id="UP001497472">
    <property type="component" value="Unassembled WGS sequence"/>
</dbReference>
<protein>
    <submittedName>
        <fullName evidence="1">Uncharacterized protein</fullName>
    </submittedName>
</protein>
<organism evidence="1 2">
    <name type="scientific">Leptosia nina</name>
    <dbReference type="NCBI Taxonomy" id="320188"/>
    <lineage>
        <taxon>Eukaryota</taxon>
        <taxon>Metazoa</taxon>
        <taxon>Ecdysozoa</taxon>
        <taxon>Arthropoda</taxon>
        <taxon>Hexapoda</taxon>
        <taxon>Insecta</taxon>
        <taxon>Pterygota</taxon>
        <taxon>Neoptera</taxon>
        <taxon>Endopterygota</taxon>
        <taxon>Lepidoptera</taxon>
        <taxon>Glossata</taxon>
        <taxon>Ditrysia</taxon>
        <taxon>Papilionoidea</taxon>
        <taxon>Pieridae</taxon>
        <taxon>Pierinae</taxon>
        <taxon>Leptosia</taxon>
    </lineage>
</organism>